<protein>
    <submittedName>
        <fullName evidence="3">Uncharacterized protein LOC117642982</fullName>
    </submittedName>
</protein>
<evidence type="ECO:0000256" key="1">
    <source>
        <dbReference type="SAM" id="MobiDB-lite"/>
    </source>
</evidence>
<dbReference type="GeneID" id="117642982"/>
<feature type="compositionally biased region" description="Basic and acidic residues" evidence="1">
    <location>
        <begin position="48"/>
        <end position="62"/>
    </location>
</feature>
<dbReference type="InParanoid" id="A0A6P8YKE7"/>
<feature type="region of interest" description="Disordered" evidence="1">
    <location>
        <begin position="82"/>
        <end position="155"/>
    </location>
</feature>
<evidence type="ECO:0000313" key="3">
    <source>
        <dbReference type="RefSeq" id="XP_034237510.1"/>
    </source>
</evidence>
<evidence type="ECO:0000313" key="2">
    <source>
        <dbReference type="Proteomes" id="UP000515158"/>
    </source>
</evidence>
<organism evidence="3">
    <name type="scientific">Thrips palmi</name>
    <name type="common">Melon thrips</name>
    <dbReference type="NCBI Taxonomy" id="161013"/>
    <lineage>
        <taxon>Eukaryota</taxon>
        <taxon>Metazoa</taxon>
        <taxon>Ecdysozoa</taxon>
        <taxon>Arthropoda</taxon>
        <taxon>Hexapoda</taxon>
        <taxon>Insecta</taxon>
        <taxon>Pterygota</taxon>
        <taxon>Neoptera</taxon>
        <taxon>Paraneoptera</taxon>
        <taxon>Thysanoptera</taxon>
        <taxon>Terebrantia</taxon>
        <taxon>Thripoidea</taxon>
        <taxon>Thripidae</taxon>
        <taxon>Thrips</taxon>
    </lineage>
</organism>
<reference evidence="3" key="1">
    <citation type="submission" date="2025-08" db="UniProtKB">
        <authorList>
            <consortium name="RefSeq"/>
        </authorList>
    </citation>
    <scope>IDENTIFICATION</scope>
    <source>
        <tissue evidence="3">Total insect</tissue>
    </source>
</reference>
<keyword evidence="2" id="KW-1185">Reference proteome</keyword>
<feature type="compositionally biased region" description="Low complexity" evidence="1">
    <location>
        <begin position="114"/>
        <end position="127"/>
    </location>
</feature>
<proteinExistence type="predicted"/>
<dbReference type="AlphaFoldDB" id="A0A6P8YKE7"/>
<gene>
    <name evidence="3" type="primary">LOC117642982</name>
</gene>
<name>A0A6P8YKE7_THRPL</name>
<dbReference type="Proteomes" id="UP000515158">
    <property type="component" value="Unplaced"/>
</dbReference>
<feature type="region of interest" description="Disordered" evidence="1">
    <location>
        <begin position="48"/>
        <end position="69"/>
    </location>
</feature>
<sequence length="155" mass="16540">MEVAAEDPEMDAASYIVENADPAVVEQPALIVLLPEVREDVKERAADVSFDAPHESARHAAAEEPAAEAAADITTATLTTELPPEDAEAYGEAVTSSDPPATRPLLRGEAGGATWRSSPRSTSTSFRKPFRPRADAAPPAWKQSTPLRRAHLARC</sequence>
<dbReference type="RefSeq" id="XP_034237510.1">
    <property type="nucleotide sequence ID" value="XM_034381619.1"/>
</dbReference>
<accession>A0A6P8YKE7</accession>
<dbReference type="KEGG" id="tpal:117642982"/>